<evidence type="ECO:0000256" key="14">
    <source>
        <dbReference type="ARBA" id="ARBA00045349"/>
    </source>
</evidence>
<keyword evidence="13" id="KW-0844">Vision</keyword>
<evidence type="ECO:0000256" key="9">
    <source>
        <dbReference type="ARBA" id="ARBA00022606"/>
    </source>
</evidence>
<keyword evidence="5" id="KW-0813">Transport</keyword>
<keyword evidence="9" id="KW-0716">Sensory transduction</keyword>
<dbReference type="AlphaFoldDB" id="A0AAN8LV75"/>
<comment type="function">
    <text evidence="14">Involved in synaptic functions in photoreceptor cells, the signal transduction in immune cells as a Src family kinase activator, endosome recycling, the uptake of bacteria and endocytosis, protein trafficking in sensory neurons and as lipid-binding chaperone with specificity for a diverse subset of myristoylated proteins. Specifically binds the myristoyl moiety of a subset of N-terminally myristoylated proteins and is required for their localization. Binds myristoylated GNAT1 and is required for G-protein localization and trafficking in sensory neurons. Probably plays a role in trafficking proteins in photoreceptor cells. Plays important roles in mediating Src family kinase signals for the completion of cytokinesis via RAB11A.</text>
</comment>
<comment type="similarity">
    <text evidence="3">Belongs to the PDE6D/unc-119 family.</text>
</comment>
<keyword evidence="18" id="KW-1185">Reference proteome</keyword>
<evidence type="ECO:0000256" key="8">
    <source>
        <dbReference type="ARBA" id="ARBA00022583"/>
    </source>
</evidence>
<dbReference type="InterPro" id="IPR037036">
    <property type="entry name" value="PDED_dom_sf"/>
</dbReference>
<evidence type="ECO:0000256" key="12">
    <source>
        <dbReference type="ARBA" id="ARBA00023212"/>
    </source>
</evidence>
<dbReference type="GO" id="GO:0006897">
    <property type="term" value="P:endocytosis"/>
    <property type="evidence" value="ECO:0007669"/>
    <property type="project" value="UniProtKB-KW"/>
</dbReference>
<protein>
    <recommendedName>
        <fullName evidence="4">Protein unc-119 homolog A</fullName>
    </recommendedName>
</protein>
<evidence type="ECO:0000313" key="18">
    <source>
        <dbReference type="Proteomes" id="UP001356427"/>
    </source>
</evidence>
<dbReference type="InterPro" id="IPR008015">
    <property type="entry name" value="PDED_dom"/>
</dbReference>
<feature type="compositionally biased region" description="Polar residues" evidence="15">
    <location>
        <begin position="1"/>
        <end position="14"/>
    </location>
</feature>
<dbReference type="EMBL" id="JAGTTL010000010">
    <property type="protein sequence ID" value="KAK6316554.1"/>
    <property type="molecule type" value="Genomic_DNA"/>
</dbReference>
<dbReference type="Gene3D" id="2.70.50.40">
    <property type="entry name" value="GMP phosphodiesterase, delta subunit"/>
    <property type="match status" value="1"/>
</dbReference>
<evidence type="ECO:0000313" key="17">
    <source>
        <dbReference type="EMBL" id="KAK6316554.1"/>
    </source>
</evidence>
<comment type="caution">
    <text evidence="17">The sequence shown here is derived from an EMBL/GenBank/DDBJ whole genome shotgun (WGS) entry which is preliminary data.</text>
</comment>
<dbReference type="GO" id="GO:0008289">
    <property type="term" value="F:lipid binding"/>
    <property type="evidence" value="ECO:0007669"/>
    <property type="project" value="UniProtKB-KW"/>
</dbReference>
<dbReference type="InterPro" id="IPR051519">
    <property type="entry name" value="PDE6D_unc-119_myristoyl-bd"/>
</dbReference>
<dbReference type="Pfam" id="PF05351">
    <property type="entry name" value="GMP_PDE_delta"/>
    <property type="match status" value="1"/>
</dbReference>
<keyword evidence="6" id="KW-0963">Cytoplasm</keyword>
<accession>A0AAN8LV75</accession>
<evidence type="ECO:0000256" key="4">
    <source>
        <dbReference type="ARBA" id="ARBA00020727"/>
    </source>
</evidence>
<dbReference type="GO" id="GO:0007601">
    <property type="term" value="P:visual perception"/>
    <property type="evidence" value="ECO:0007669"/>
    <property type="project" value="UniProtKB-KW"/>
</dbReference>
<feature type="region of interest" description="Disordered" evidence="15">
    <location>
        <begin position="1"/>
        <end position="62"/>
    </location>
</feature>
<evidence type="ECO:0000256" key="1">
    <source>
        <dbReference type="ARBA" id="ARBA00004300"/>
    </source>
</evidence>
<comment type="subcellular location">
    <subcellularLocation>
        <location evidence="1">Cytoplasm</location>
        <location evidence="1">Cytoskeleton</location>
        <location evidence="1">Microtubule organizing center</location>
        <location evidence="1">Centrosome</location>
    </subcellularLocation>
    <subcellularLocation>
        <location evidence="2">Cytoplasm</location>
        <location evidence="2">Cytoskeleton</location>
        <location evidence="2">Spindle pole</location>
    </subcellularLocation>
</comment>
<feature type="compositionally biased region" description="Polar residues" evidence="15">
    <location>
        <begin position="40"/>
        <end position="54"/>
    </location>
</feature>
<keyword evidence="12" id="KW-0206">Cytoskeleton</keyword>
<evidence type="ECO:0000256" key="5">
    <source>
        <dbReference type="ARBA" id="ARBA00022448"/>
    </source>
</evidence>
<dbReference type="InterPro" id="IPR014756">
    <property type="entry name" value="Ig_E-set"/>
</dbReference>
<organism evidence="17 18">
    <name type="scientific">Coregonus suidteri</name>
    <dbReference type="NCBI Taxonomy" id="861788"/>
    <lineage>
        <taxon>Eukaryota</taxon>
        <taxon>Metazoa</taxon>
        <taxon>Chordata</taxon>
        <taxon>Craniata</taxon>
        <taxon>Vertebrata</taxon>
        <taxon>Euteleostomi</taxon>
        <taxon>Actinopterygii</taxon>
        <taxon>Neopterygii</taxon>
        <taxon>Teleostei</taxon>
        <taxon>Protacanthopterygii</taxon>
        <taxon>Salmoniformes</taxon>
        <taxon>Salmonidae</taxon>
        <taxon>Coregoninae</taxon>
        <taxon>Coregonus</taxon>
    </lineage>
</organism>
<evidence type="ECO:0000256" key="15">
    <source>
        <dbReference type="SAM" id="MobiDB-lite"/>
    </source>
</evidence>
<keyword evidence="10" id="KW-0653">Protein transport</keyword>
<dbReference type="GO" id="GO:0005813">
    <property type="term" value="C:centrosome"/>
    <property type="evidence" value="ECO:0007669"/>
    <property type="project" value="UniProtKB-SubCell"/>
</dbReference>
<evidence type="ECO:0000256" key="10">
    <source>
        <dbReference type="ARBA" id="ARBA00022927"/>
    </source>
</evidence>
<keyword evidence="11" id="KW-0446">Lipid-binding</keyword>
<keyword evidence="8" id="KW-0254">Endocytosis</keyword>
<dbReference type="GO" id="GO:0051233">
    <property type="term" value="C:spindle midzone"/>
    <property type="evidence" value="ECO:0007669"/>
    <property type="project" value="TreeGrafter"/>
</dbReference>
<sequence length="222" mass="24176">MSYSCTSSGNSQDRSNAEKSVGNNPGSCGGGRDTGGSSSNNTDGQTSPNANPNPTAAMKVKKGCNSTDIPATMEEGLLANTVITPDDVLALQKITENYLCEPGENVYSIDFTRFKIRDMETGTVLFEISKPPYTVFEFTVGDILTSEENLGMIERTLLQGEAWLKSFEFEIWLLARDDPVTPYKTQSDSFYLGGQTSWLNAANESEYSYSAGHERIEDQPGS</sequence>
<feature type="domain" description="GMP phosphodiesterase delta subunit" evidence="16">
    <location>
        <begin position="104"/>
        <end position="134"/>
    </location>
</feature>
<dbReference type="SUPFAM" id="SSF81296">
    <property type="entry name" value="E set domains"/>
    <property type="match status" value="1"/>
</dbReference>
<dbReference type="GO" id="GO:0000281">
    <property type="term" value="P:mitotic cytokinesis"/>
    <property type="evidence" value="ECO:0007669"/>
    <property type="project" value="TreeGrafter"/>
</dbReference>
<evidence type="ECO:0000256" key="11">
    <source>
        <dbReference type="ARBA" id="ARBA00023121"/>
    </source>
</evidence>
<dbReference type="Proteomes" id="UP001356427">
    <property type="component" value="Unassembled WGS sequence"/>
</dbReference>
<name>A0AAN8LV75_9TELE</name>
<gene>
    <name evidence="17" type="ORF">J4Q44_G00119540</name>
</gene>
<keyword evidence="7" id="KW-0597">Phosphoprotein</keyword>
<dbReference type="GO" id="GO:0042953">
    <property type="term" value="P:lipoprotein transport"/>
    <property type="evidence" value="ECO:0007669"/>
    <property type="project" value="TreeGrafter"/>
</dbReference>
<evidence type="ECO:0000259" key="16">
    <source>
        <dbReference type="Pfam" id="PF05351"/>
    </source>
</evidence>
<dbReference type="GO" id="GO:0045171">
    <property type="term" value="C:intercellular bridge"/>
    <property type="evidence" value="ECO:0007669"/>
    <property type="project" value="TreeGrafter"/>
</dbReference>
<evidence type="ECO:0000256" key="2">
    <source>
        <dbReference type="ARBA" id="ARBA00004647"/>
    </source>
</evidence>
<dbReference type="PANTHER" id="PTHR12951">
    <property type="entry name" value="RETINAL PROTEIN 4"/>
    <property type="match status" value="1"/>
</dbReference>
<proteinExistence type="inferred from homology"/>
<evidence type="ECO:0000256" key="13">
    <source>
        <dbReference type="ARBA" id="ARBA00023305"/>
    </source>
</evidence>
<evidence type="ECO:0000256" key="6">
    <source>
        <dbReference type="ARBA" id="ARBA00022490"/>
    </source>
</evidence>
<dbReference type="PANTHER" id="PTHR12951:SF5">
    <property type="entry name" value="PROTEIN UNC-119 HOMOLOG A"/>
    <property type="match status" value="1"/>
</dbReference>
<dbReference type="GO" id="GO:0000922">
    <property type="term" value="C:spindle pole"/>
    <property type="evidence" value="ECO:0007669"/>
    <property type="project" value="UniProtKB-SubCell"/>
</dbReference>
<reference evidence="17 18" key="1">
    <citation type="submission" date="2021-04" db="EMBL/GenBank/DDBJ databases">
        <authorList>
            <person name="De Guttry C."/>
            <person name="Zahm M."/>
            <person name="Klopp C."/>
            <person name="Cabau C."/>
            <person name="Louis A."/>
            <person name="Berthelot C."/>
            <person name="Parey E."/>
            <person name="Roest Crollius H."/>
            <person name="Montfort J."/>
            <person name="Robinson-Rechavi M."/>
            <person name="Bucao C."/>
            <person name="Bouchez O."/>
            <person name="Gislard M."/>
            <person name="Lluch J."/>
            <person name="Milhes M."/>
            <person name="Lampietro C."/>
            <person name="Lopez Roques C."/>
            <person name="Donnadieu C."/>
            <person name="Braasch I."/>
            <person name="Desvignes T."/>
            <person name="Postlethwait J."/>
            <person name="Bobe J."/>
            <person name="Wedekind C."/>
            <person name="Guiguen Y."/>
        </authorList>
    </citation>
    <scope>NUCLEOTIDE SEQUENCE [LARGE SCALE GENOMIC DNA]</scope>
    <source>
        <strain evidence="17">Cs_M1</strain>
        <tissue evidence="17">Blood</tissue>
    </source>
</reference>
<evidence type="ECO:0000256" key="7">
    <source>
        <dbReference type="ARBA" id="ARBA00022553"/>
    </source>
</evidence>
<evidence type="ECO:0000256" key="3">
    <source>
        <dbReference type="ARBA" id="ARBA00008102"/>
    </source>
</evidence>
<dbReference type="GO" id="GO:1900186">
    <property type="term" value="P:negative regulation of clathrin-dependent endocytosis"/>
    <property type="evidence" value="ECO:0007669"/>
    <property type="project" value="TreeGrafter"/>
</dbReference>
<dbReference type="GO" id="GO:2001287">
    <property type="term" value="P:negative regulation of caveolin-mediated endocytosis"/>
    <property type="evidence" value="ECO:0007669"/>
    <property type="project" value="TreeGrafter"/>
</dbReference>
<dbReference type="GO" id="GO:0007399">
    <property type="term" value="P:nervous system development"/>
    <property type="evidence" value="ECO:0007669"/>
    <property type="project" value="TreeGrafter"/>
</dbReference>